<feature type="region of interest" description="Disordered" evidence="1">
    <location>
        <begin position="39"/>
        <end position="77"/>
    </location>
</feature>
<dbReference type="eggNOG" id="COG4249">
    <property type="taxonomic scope" value="Bacteria"/>
</dbReference>
<dbReference type="InterPro" id="IPR058093">
    <property type="entry name" value="LA_2272-like"/>
</dbReference>
<proteinExistence type="predicted"/>
<gene>
    <name evidence="2" type="ORF">A176_006539</name>
</gene>
<organism evidence="2 3">
    <name type="scientific">Pseudomyxococcus hansupus</name>
    <dbReference type="NCBI Taxonomy" id="1297742"/>
    <lineage>
        <taxon>Bacteria</taxon>
        <taxon>Pseudomonadati</taxon>
        <taxon>Myxococcota</taxon>
        <taxon>Myxococcia</taxon>
        <taxon>Myxococcales</taxon>
        <taxon>Cystobacterineae</taxon>
        <taxon>Myxococcaceae</taxon>
        <taxon>Pseudomyxococcus</taxon>
    </lineage>
</organism>
<name>A0A0H4XMQ7_9BACT</name>
<keyword evidence="3" id="KW-1185">Reference proteome</keyword>
<evidence type="ECO:0000313" key="3">
    <source>
        <dbReference type="Proteomes" id="UP000009026"/>
    </source>
</evidence>
<evidence type="ECO:0000256" key="1">
    <source>
        <dbReference type="SAM" id="MobiDB-lite"/>
    </source>
</evidence>
<accession>A0A0H4XMQ7</accession>
<dbReference type="STRING" id="1297742.A176_006539"/>
<reference evidence="2 3" key="1">
    <citation type="journal article" date="2016" name="PLoS ONE">
        <title>Complete Genome Sequence and Comparative Genomics of a Novel Myxobacterium Myxococcus hansupus.</title>
        <authorList>
            <person name="Sharma G."/>
            <person name="Narwani T."/>
            <person name="Subramanian S."/>
        </authorList>
    </citation>
    <scope>NUCLEOTIDE SEQUENCE [LARGE SCALE GENOMIC DNA]</scope>
    <source>
        <strain evidence="3">mixupus</strain>
    </source>
</reference>
<dbReference type="Proteomes" id="UP000009026">
    <property type="component" value="Chromosome"/>
</dbReference>
<evidence type="ECO:0000313" key="2">
    <source>
        <dbReference type="EMBL" id="AKQ69627.1"/>
    </source>
</evidence>
<dbReference type="AlphaFoldDB" id="A0A0H4XMQ7"/>
<dbReference type="OrthoDB" id="9804257at2"/>
<feature type="compositionally biased region" description="Basic and acidic residues" evidence="1">
    <location>
        <begin position="51"/>
        <end position="70"/>
    </location>
</feature>
<dbReference type="EMBL" id="CP012109">
    <property type="protein sequence ID" value="AKQ69627.1"/>
    <property type="molecule type" value="Genomic_DNA"/>
</dbReference>
<dbReference type="PATRIC" id="fig|1297742.4.peg.6628"/>
<protein>
    <submittedName>
        <fullName evidence="2">Peptidase C14 caspase catalytic subunit p20</fullName>
    </submittedName>
</protein>
<dbReference type="NCBIfam" id="NF047436">
    <property type="entry name" value="LA_2272_repeat"/>
    <property type="match status" value="1"/>
</dbReference>
<feature type="region of interest" description="Disordered" evidence="1">
    <location>
        <begin position="1"/>
        <end position="22"/>
    </location>
</feature>
<sequence length="496" mass="49829">MLAAPPLVATTASGPAEPAAAAIDGPDASRVLAAPPLVPVAETPTVPGAADARRTGRETAAEAARPKDADAASEAKPVVVSVARGEVRAAQDADAPTAPTETKSEVDEVHIPFSLTLVPGLSTSGFHTGNVVNNVSIGLVSTHARRVDGVAMAIAGNWVGAGGMRGAQLSVGANVSNADLLGLQSTVGVNVVRGNAEGAQLAVGGNIASGAVNGTQMGVGVNVAGQGLMGAQLGVGANVSGGFVRGLQMAVGVNVAGGPMSGLQASAGVNVAGELSGLQMSSGVSYARQLSGGQLSIINLGGEVDGAQVGIVNIANKVSGAQVGILNVARHSDGEAVGLLSFVGGGQANVAVWGSDVALANVGVKLGGRHIYSLFTVGYSPAIDDDRRRYVMGAGLGGHIPAGRFFVDIDLVGSTLHTKNLFEDTHHVLGQVRLMAGWQVARNFAVFGGVSANTLVSWDGRDEWRELGFGPEWRQVSDGGRTVVRTWPGLLAGVQI</sequence>
<dbReference type="KEGG" id="mym:A176_006539"/>
<feature type="compositionally biased region" description="Low complexity" evidence="1">
    <location>
        <begin position="9"/>
        <end position="22"/>
    </location>
</feature>